<organism evidence="2">
    <name type="scientific">Candidatus Moduliflexus flocculans</name>
    <dbReference type="NCBI Taxonomy" id="1499966"/>
    <lineage>
        <taxon>Bacteria</taxon>
        <taxon>Candidatus Moduliflexota</taxon>
        <taxon>Candidatus Moduliflexia</taxon>
        <taxon>Candidatus Moduliflexales</taxon>
        <taxon>Candidatus Moduliflexaceae</taxon>
    </lineage>
</organism>
<dbReference type="InterPro" id="IPR011335">
    <property type="entry name" value="Restrct_endonuc-II-like"/>
</dbReference>
<reference evidence="2" key="1">
    <citation type="journal article" date="2015" name="PeerJ">
        <title>First genomic representation of candidate bacterial phylum KSB3 points to enhanced environmental sensing as a trigger of wastewater bulking.</title>
        <authorList>
            <person name="Sekiguchi Y."/>
            <person name="Ohashi A."/>
            <person name="Parks D.H."/>
            <person name="Yamauchi T."/>
            <person name="Tyson G.W."/>
            <person name="Hugenholtz P."/>
        </authorList>
    </citation>
    <scope>NUCLEOTIDE SEQUENCE [LARGE SCALE GENOMIC DNA]</scope>
</reference>
<dbReference type="HOGENOM" id="CLU_076312_6_0_0"/>
<dbReference type="STRING" id="1499966.U14_02798"/>
<dbReference type="InterPro" id="IPR012296">
    <property type="entry name" value="Nuclease_put_TT1808"/>
</dbReference>
<gene>
    <name evidence="2" type="ORF">U14_02798</name>
</gene>
<dbReference type="SUPFAM" id="SSF52980">
    <property type="entry name" value="Restriction endonuclease-like"/>
    <property type="match status" value="1"/>
</dbReference>
<dbReference type="PANTHER" id="PTHR36558:SF1">
    <property type="entry name" value="RESTRICTION ENDONUCLEASE DOMAIN-CONTAINING PROTEIN-RELATED"/>
    <property type="match status" value="1"/>
</dbReference>
<evidence type="ECO:0000313" key="2">
    <source>
        <dbReference type="EMBL" id="GAK51553.1"/>
    </source>
</evidence>
<feature type="domain" description="Putative restriction endonuclease" evidence="1">
    <location>
        <begin position="14"/>
        <end position="160"/>
    </location>
</feature>
<proteinExistence type="predicted"/>
<protein>
    <recommendedName>
        <fullName evidence="1">Putative restriction endonuclease domain-containing protein</fullName>
    </recommendedName>
</protein>
<dbReference type="Pfam" id="PF05685">
    <property type="entry name" value="Uma2"/>
    <property type="match status" value="1"/>
</dbReference>
<dbReference type="PANTHER" id="PTHR36558">
    <property type="entry name" value="GLR1098 PROTEIN"/>
    <property type="match status" value="1"/>
</dbReference>
<evidence type="ECO:0000313" key="3">
    <source>
        <dbReference type="Proteomes" id="UP000030700"/>
    </source>
</evidence>
<accession>A0A081BMD7</accession>
<dbReference type="AlphaFoldDB" id="A0A081BMD7"/>
<dbReference type="Proteomes" id="UP000030700">
    <property type="component" value="Unassembled WGS sequence"/>
</dbReference>
<dbReference type="InterPro" id="IPR008538">
    <property type="entry name" value="Uma2"/>
</dbReference>
<dbReference type="CDD" id="cd06260">
    <property type="entry name" value="DUF820-like"/>
    <property type="match status" value="1"/>
</dbReference>
<evidence type="ECO:0000259" key="1">
    <source>
        <dbReference type="Pfam" id="PF05685"/>
    </source>
</evidence>
<name>A0A081BMD7_9BACT</name>
<keyword evidence="3" id="KW-1185">Reference proteome</keyword>
<dbReference type="EMBL" id="DF820457">
    <property type="protein sequence ID" value="GAK51553.1"/>
    <property type="molecule type" value="Genomic_DNA"/>
</dbReference>
<sequence length="185" mass="21536">MGLAQPKQAYIHEEEYVYSEEFSASRHEYIDGQVYAMAGASDKHNLIAGNVFSLLHASLPEECDVFIADMKIRLQLQRKTLFYYPDVMVSCAAMDRAKYYRSQPVVIVEVLSQATERQDRGEKFWNYQQIPSLQEYLLLSQDMQEATLFRRSTGWQPEVFRDGAFRLESVGLDVPLDALYRRVRF</sequence>
<dbReference type="Gene3D" id="3.90.1570.10">
    <property type="entry name" value="tt1808, chain A"/>
    <property type="match status" value="1"/>
</dbReference>